<name>A0AAV8XNK4_9CUCU</name>
<comment type="caution">
    <text evidence="2">The sequence shown here is derived from an EMBL/GenBank/DDBJ whole genome shotgun (WGS) entry which is preliminary data.</text>
</comment>
<evidence type="ECO:0000313" key="3">
    <source>
        <dbReference type="Proteomes" id="UP001162156"/>
    </source>
</evidence>
<accession>A0AAV8XNK4</accession>
<reference evidence="2" key="1">
    <citation type="journal article" date="2023" name="Insect Mol. Biol.">
        <title>Genome sequencing provides insights into the evolution of gene families encoding plant cell wall-degrading enzymes in longhorned beetles.</title>
        <authorList>
            <person name="Shin N.R."/>
            <person name="Okamura Y."/>
            <person name="Kirsch R."/>
            <person name="Pauchet Y."/>
        </authorList>
    </citation>
    <scope>NUCLEOTIDE SEQUENCE</scope>
    <source>
        <strain evidence="2">RBIC_L_NR</strain>
    </source>
</reference>
<protein>
    <submittedName>
        <fullName evidence="2">Uncharacterized protein</fullName>
    </submittedName>
</protein>
<evidence type="ECO:0000256" key="1">
    <source>
        <dbReference type="SAM" id="MobiDB-lite"/>
    </source>
</evidence>
<proteinExistence type="predicted"/>
<feature type="non-terminal residue" evidence="2">
    <location>
        <position position="296"/>
    </location>
</feature>
<organism evidence="2 3">
    <name type="scientific">Rhamnusium bicolor</name>
    <dbReference type="NCBI Taxonomy" id="1586634"/>
    <lineage>
        <taxon>Eukaryota</taxon>
        <taxon>Metazoa</taxon>
        <taxon>Ecdysozoa</taxon>
        <taxon>Arthropoda</taxon>
        <taxon>Hexapoda</taxon>
        <taxon>Insecta</taxon>
        <taxon>Pterygota</taxon>
        <taxon>Neoptera</taxon>
        <taxon>Endopterygota</taxon>
        <taxon>Coleoptera</taxon>
        <taxon>Polyphaga</taxon>
        <taxon>Cucujiformia</taxon>
        <taxon>Chrysomeloidea</taxon>
        <taxon>Cerambycidae</taxon>
        <taxon>Lepturinae</taxon>
        <taxon>Rhagiini</taxon>
        <taxon>Rhamnusium</taxon>
    </lineage>
</organism>
<gene>
    <name evidence="2" type="ORF">NQ314_010803</name>
</gene>
<dbReference type="AlphaFoldDB" id="A0AAV8XNK4"/>
<feature type="region of interest" description="Disordered" evidence="1">
    <location>
        <begin position="113"/>
        <end position="139"/>
    </location>
</feature>
<dbReference type="Proteomes" id="UP001162156">
    <property type="component" value="Unassembled WGS sequence"/>
</dbReference>
<sequence length="296" mass="33434">MEDLKKSRGVIKGKLTRLNHFLEQIDRGHLDDSIISKLNVWLDKIEPCWDQFEEIQSQIEGLDDDTETSINEREQFENSYISVVGDKPHNSLLHLEGFSNQVQQNRVEAASPDFTTAGGARSETPEDVNHQAGTSGVPGPNVSINSHSLNRIATAPVGSQILLATAIIKRVLAYVLRFINNARSTYNDRLFGALTPTELEGSLNSLIKGAQIECFPNEYHNLQNKRELSEKSKILALNPFMHNQLIRVVRRIINSKHSFDKKHSIILPQGHKLTQRILEYEHKRLMHCGAQNLLCS</sequence>
<dbReference type="EMBL" id="JANEYF010003016">
    <property type="protein sequence ID" value="KAJ8940178.1"/>
    <property type="molecule type" value="Genomic_DNA"/>
</dbReference>
<evidence type="ECO:0000313" key="2">
    <source>
        <dbReference type="EMBL" id="KAJ8940178.1"/>
    </source>
</evidence>
<keyword evidence="3" id="KW-1185">Reference proteome</keyword>